<organism evidence="1 2">
    <name type="scientific">Pseudonocardia xinjiangensis</name>
    <dbReference type="NCBI Taxonomy" id="75289"/>
    <lineage>
        <taxon>Bacteria</taxon>
        <taxon>Bacillati</taxon>
        <taxon>Actinomycetota</taxon>
        <taxon>Actinomycetes</taxon>
        <taxon>Pseudonocardiales</taxon>
        <taxon>Pseudonocardiaceae</taxon>
        <taxon>Pseudonocardia</taxon>
    </lineage>
</organism>
<protein>
    <submittedName>
        <fullName evidence="1">PaaI family thioesterase</fullName>
    </submittedName>
</protein>
<gene>
    <name evidence="1" type="ORF">HF577_01725</name>
</gene>
<keyword evidence="2" id="KW-1185">Reference proteome</keyword>
<dbReference type="CDD" id="cd03443">
    <property type="entry name" value="PaaI_thioesterase"/>
    <property type="match status" value="1"/>
</dbReference>
<accession>A0ABX1R8Q0</accession>
<sequence>MSPDLNPLTSVVAAESARLAAAGTDVIDLERLRTVVDSMVPFNNFVGVRITELSREHAVAELPVRDELLNHFGTVHAGALFLAAEVAGAGAFSGAMAPRVLQVQRFVLRESKVGFLKPASGRIRARATVDQQVVTEVLARRSAERFELTGTALLHDDAGLLVARVELDYVAWIAAA</sequence>
<proteinExistence type="predicted"/>
<dbReference type="InterPro" id="IPR029069">
    <property type="entry name" value="HotDog_dom_sf"/>
</dbReference>
<comment type="caution">
    <text evidence="1">The sequence shown here is derived from an EMBL/GenBank/DDBJ whole genome shotgun (WGS) entry which is preliminary data.</text>
</comment>
<dbReference type="InterPro" id="IPR003736">
    <property type="entry name" value="PAAI_dom"/>
</dbReference>
<dbReference type="InterPro" id="IPR027961">
    <property type="entry name" value="DUF4442"/>
</dbReference>
<name>A0ABX1R8Q0_9PSEU</name>
<dbReference type="NCBIfam" id="TIGR00369">
    <property type="entry name" value="unchar_dom_1"/>
    <property type="match status" value="1"/>
</dbReference>
<dbReference type="Gene3D" id="3.10.129.10">
    <property type="entry name" value="Hotdog Thioesterase"/>
    <property type="match status" value="1"/>
</dbReference>
<dbReference type="SUPFAM" id="SSF54637">
    <property type="entry name" value="Thioesterase/thiol ester dehydrase-isomerase"/>
    <property type="match status" value="1"/>
</dbReference>
<evidence type="ECO:0000313" key="1">
    <source>
        <dbReference type="EMBL" id="NMH75829.1"/>
    </source>
</evidence>
<evidence type="ECO:0000313" key="2">
    <source>
        <dbReference type="Proteomes" id="UP001296706"/>
    </source>
</evidence>
<dbReference type="Pfam" id="PF14539">
    <property type="entry name" value="DUF4442"/>
    <property type="match status" value="1"/>
</dbReference>
<dbReference type="Proteomes" id="UP001296706">
    <property type="component" value="Unassembled WGS sequence"/>
</dbReference>
<dbReference type="RefSeq" id="WP_169393895.1">
    <property type="nucleotide sequence ID" value="NZ_BAAAJH010000023.1"/>
</dbReference>
<reference evidence="1 2" key="1">
    <citation type="submission" date="2020-04" db="EMBL/GenBank/DDBJ databases">
        <authorList>
            <person name="Klaysubun C."/>
            <person name="Duangmal K."/>
            <person name="Lipun K."/>
        </authorList>
    </citation>
    <scope>NUCLEOTIDE SEQUENCE [LARGE SCALE GENOMIC DNA]</scope>
    <source>
        <strain evidence="1 2">JCM 11839</strain>
    </source>
</reference>
<dbReference type="EMBL" id="JAAXKY010000002">
    <property type="protein sequence ID" value="NMH75829.1"/>
    <property type="molecule type" value="Genomic_DNA"/>
</dbReference>